<dbReference type="InterPro" id="IPR013087">
    <property type="entry name" value="Znf_C2H2_type"/>
</dbReference>
<feature type="domain" description="UBZ1-type" evidence="8">
    <location>
        <begin position="439"/>
        <end position="462"/>
    </location>
</feature>
<keyword evidence="1" id="KW-0479">Metal-binding</keyword>
<dbReference type="GO" id="GO:0008270">
    <property type="term" value="F:zinc ion binding"/>
    <property type="evidence" value="ECO:0007669"/>
    <property type="project" value="UniProtKB-KW"/>
</dbReference>
<evidence type="ECO:0000256" key="1">
    <source>
        <dbReference type="ARBA" id="ARBA00022723"/>
    </source>
</evidence>
<gene>
    <name evidence="9" type="primary">calcoco2</name>
</gene>
<evidence type="ECO:0000313" key="9">
    <source>
        <dbReference type="Ensembl" id="ENSXETP00000092361"/>
    </source>
</evidence>
<dbReference type="Ensembl" id="ENSXETT00000089629">
    <property type="protein sequence ID" value="ENSXETP00000092361"/>
    <property type="gene ID" value="ENSXETG00000022806"/>
</dbReference>
<dbReference type="Xenbase" id="XB-GENE-1006016">
    <property type="gene designation" value="calcoco2"/>
</dbReference>
<keyword evidence="2 5" id="KW-0863">Zinc-finger</keyword>
<proteinExistence type="predicted"/>
<evidence type="ECO:0000256" key="2">
    <source>
        <dbReference type="ARBA" id="ARBA00022771"/>
    </source>
</evidence>
<dbReference type="Gene3D" id="2.60.40.2840">
    <property type="match status" value="1"/>
</dbReference>
<keyword evidence="4 6" id="KW-0175">Coiled coil</keyword>
<dbReference type="InterPro" id="IPR041641">
    <property type="entry name" value="CALCOCO1/2_Zn_UBZ1"/>
</dbReference>
<accession>A0A6I8S6E9</accession>
<dbReference type="Pfam" id="PF17751">
    <property type="entry name" value="SKICH"/>
    <property type="match status" value="1"/>
</dbReference>
<dbReference type="PROSITE" id="PS51905">
    <property type="entry name" value="ZF_UBZ1"/>
    <property type="match status" value="1"/>
</dbReference>
<organism evidence="9">
    <name type="scientific">Xenopus tropicalis</name>
    <name type="common">Western clawed frog</name>
    <name type="synonym">Silurana tropicalis</name>
    <dbReference type="NCBI Taxonomy" id="8364"/>
    <lineage>
        <taxon>Eukaryota</taxon>
        <taxon>Metazoa</taxon>
        <taxon>Chordata</taxon>
        <taxon>Craniata</taxon>
        <taxon>Vertebrata</taxon>
        <taxon>Euteleostomi</taxon>
        <taxon>Amphibia</taxon>
        <taxon>Batrachia</taxon>
        <taxon>Anura</taxon>
        <taxon>Pipoidea</taxon>
        <taxon>Pipidae</taxon>
        <taxon>Xenopodinae</taxon>
        <taxon>Xenopus</taxon>
        <taxon>Silurana</taxon>
    </lineage>
</organism>
<name>A0A6I8S6E9_XENTR</name>
<reference evidence="9" key="2">
    <citation type="submission" date="2020-05" db="UniProtKB">
        <authorList>
            <consortium name="Ensembl"/>
        </authorList>
    </citation>
    <scope>IDENTIFICATION</scope>
</reference>
<sequence>MASDAPPTSMLQPEERNYSQVVFSRVEQSYVPGIDIICYFTYTSGFHPAKKDWVGIFKVSWKTTREYYTWVSADCEEQGLEKRVTFKAYYLPKESDDYYQFCYVDQKGEVRGVSIPFQLCRKIQDEGEEDILLVTTEEEAQGMKEKQRVLEEKVAALEKDKCTLQDECTQLALEQKNKAALIESLQAQQLECAKKNEELDQQNQELERQLEEEKCKNGSLHLKVVSAEEERERVQNDIRSLQLEQNQLKEENMELHKHTNDMEFSLKKYSEEAKNQEEEVQELKDKLWDAEAKHHLLQVQLQDIQMEKKKDKYSIELLTKEAEKVADLRQNLEKKDKTMETMEKQLAQLQRENATVLRQMEDLSYTLELRKAEISDMQQQRVRDGAEIEHLNRLLTEQSSSTPRNQGLFFQNPYESKSQIGWLPQPGEAPGGSSVRHVQMQCPECGSEFENFQVFQDHIFCHDLESTE</sequence>
<evidence type="ECO:0000256" key="5">
    <source>
        <dbReference type="PROSITE-ProRule" id="PRU00042"/>
    </source>
</evidence>
<dbReference type="PANTHER" id="PTHR31915">
    <property type="entry name" value="SKICH DOMAIN-CONTAINING PROTEIN"/>
    <property type="match status" value="1"/>
</dbReference>
<dbReference type="InterPro" id="IPR051002">
    <property type="entry name" value="UBA_autophagy_assoc_protein"/>
</dbReference>
<evidence type="ECO:0000256" key="6">
    <source>
        <dbReference type="SAM" id="Coils"/>
    </source>
</evidence>
<evidence type="ECO:0000256" key="4">
    <source>
        <dbReference type="ARBA" id="ARBA00023054"/>
    </source>
</evidence>
<feature type="coiled-coil region" evidence="6">
    <location>
        <begin position="133"/>
        <end position="366"/>
    </location>
</feature>
<keyword evidence="3" id="KW-0862">Zinc</keyword>
<evidence type="ECO:0000259" key="8">
    <source>
        <dbReference type="PROSITE" id="PS51905"/>
    </source>
</evidence>
<evidence type="ECO:0000259" key="7">
    <source>
        <dbReference type="PROSITE" id="PS50157"/>
    </source>
</evidence>
<reference evidence="9" key="1">
    <citation type="journal article" date="2010" name="Science">
        <title>The genome of the Western clawed frog Xenopus tropicalis.</title>
        <authorList>
            <person name="Hellsten U."/>
            <person name="Harland R.M."/>
            <person name="Gilchrist M.J."/>
            <person name="Hendrix D."/>
            <person name="Jurka J."/>
            <person name="Kapitonov V."/>
            <person name="Ovcharenko I."/>
            <person name="Putnam N.H."/>
            <person name="Shu S."/>
            <person name="Taher L."/>
            <person name="Blitz I.L."/>
            <person name="Blumberg B."/>
            <person name="Dichmann D.S."/>
            <person name="Dubchak I."/>
            <person name="Amaya E."/>
            <person name="Detter J.C."/>
            <person name="Fletcher R."/>
            <person name="Gerhard D.S."/>
            <person name="Goodstein D."/>
            <person name="Graves T."/>
            <person name="Grigoriev I.V."/>
            <person name="Grimwood J."/>
            <person name="Kawashima T."/>
            <person name="Lindquist E."/>
            <person name="Lucas S.M."/>
            <person name="Mead P.E."/>
            <person name="Mitros T."/>
            <person name="Ogino H."/>
            <person name="Ohta Y."/>
            <person name="Poliakov A.V."/>
            <person name="Pollet N."/>
            <person name="Robert J."/>
            <person name="Salamov A."/>
            <person name="Sater A.K."/>
            <person name="Schmutz J."/>
            <person name="Terry A."/>
            <person name="Vize P.D."/>
            <person name="Warren W.C."/>
            <person name="Wells D."/>
            <person name="Wills A."/>
            <person name="Wilson R.K."/>
            <person name="Zimmerman L.B."/>
            <person name="Zorn A.M."/>
            <person name="Grainger R."/>
            <person name="Grammer T."/>
            <person name="Khokha M.K."/>
            <person name="Richardson P.M."/>
            <person name="Rokhsar D.S."/>
        </authorList>
    </citation>
    <scope>NUCLEOTIDE SEQUENCE [LARGE SCALE GENOMIC DNA]</scope>
    <source>
        <strain evidence="9">Nigerian</strain>
    </source>
</reference>
<dbReference type="PROSITE" id="PS50157">
    <property type="entry name" value="ZINC_FINGER_C2H2_2"/>
    <property type="match status" value="1"/>
</dbReference>
<dbReference type="PROSITE" id="PS00028">
    <property type="entry name" value="ZINC_FINGER_C2H2_1"/>
    <property type="match status" value="1"/>
</dbReference>
<feature type="domain" description="C2H2-type" evidence="7">
    <location>
        <begin position="440"/>
        <end position="467"/>
    </location>
</feature>
<protein>
    <submittedName>
        <fullName evidence="9">Calcium-binding and coiled-coil domain-containing protein 2</fullName>
    </submittedName>
</protein>
<dbReference type="InterPro" id="IPR041611">
    <property type="entry name" value="SKICH"/>
</dbReference>
<dbReference type="AlphaFoldDB" id="A0A6I8S6E9"/>
<dbReference type="FunFam" id="2.60.40.2840:FF:000002">
    <property type="entry name" value="Tax1-binding protein 1 isoform 2"/>
    <property type="match status" value="1"/>
</dbReference>
<evidence type="ECO:0000256" key="3">
    <source>
        <dbReference type="ARBA" id="ARBA00022833"/>
    </source>
</evidence>
<dbReference type="Bgee" id="ENSXETG00000022806">
    <property type="expression patterns" value="Expressed in heart and 15 other cell types or tissues"/>
</dbReference>
<dbReference type="GeneTree" id="ENSGT00950000183025"/>
<dbReference type="PANTHER" id="PTHR31915:SF14">
    <property type="entry name" value="CALCIUM-BINDING AND COILED-COIL DOMAIN-CONTAINING PROTEIN 2"/>
    <property type="match status" value="1"/>
</dbReference>